<gene>
    <name evidence="2" type="ORF">ACFO8Q_04385</name>
</gene>
<protein>
    <submittedName>
        <fullName evidence="2">Uncharacterized protein</fullName>
    </submittedName>
</protein>
<dbReference type="Proteomes" id="UP001596002">
    <property type="component" value="Unassembled WGS sequence"/>
</dbReference>
<sequence length="42" mass="4316">MGRLGLLILSSALGFVAGEYLSLSVIISGMAFIAGIFMTHSA</sequence>
<dbReference type="RefSeq" id="WP_380024516.1">
    <property type="nucleotide sequence ID" value="NZ_JBHSHC010000027.1"/>
</dbReference>
<keyword evidence="3" id="KW-1185">Reference proteome</keyword>
<feature type="transmembrane region" description="Helical" evidence="1">
    <location>
        <begin position="20"/>
        <end position="39"/>
    </location>
</feature>
<evidence type="ECO:0000313" key="2">
    <source>
        <dbReference type="EMBL" id="MFC4766617.1"/>
    </source>
</evidence>
<comment type="caution">
    <text evidence="2">The sequence shown here is derived from an EMBL/GenBank/DDBJ whole genome shotgun (WGS) entry which is preliminary data.</text>
</comment>
<name>A0ABV9Q1S5_9BACL</name>
<accession>A0ABV9Q1S5</accession>
<keyword evidence="1" id="KW-0812">Transmembrane</keyword>
<organism evidence="2 3">
    <name type="scientific">Effusibacillus consociatus</name>
    <dbReference type="NCBI Taxonomy" id="1117041"/>
    <lineage>
        <taxon>Bacteria</taxon>
        <taxon>Bacillati</taxon>
        <taxon>Bacillota</taxon>
        <taxon>Bacilli</taxon>
        <taxon>Bacillales</taxon>
        <taxon>Alicyclobacillaceae</taxon>
        <taxon>Effusibacillus</taxon>
    </lineage>
</organism>
<keyword evidence="1" id="KW-1133">Transmembrane helix</keyword>
<evidence type="ECO:0000256" key="1">
    <source>
        <dbReference type="SAM" id="Phobius"/>
    </source>
</evidence>
<dbReference type="EMBL" id="JBHSHC010000027">
    <property type="protein sequence ID" value="MFC4766617.1"/>
    <property type="molecule type" value="Genomic_DNA"/>
</dbReference>
<evidence type="ECO:0000313" key="3">
    <source>
        <dbReference type="Proteomes" id="UP001596002"/>
    </source>
</evidence>
<proteinExistence type="predicted"/>
<keyword evidence="1" id="KW-0472">Membrane</keyword>
<reference evidence="3" key="1">
    <citation type="journal article" date="2019" name="Int. J. Syst. Evol. Microbiol.">
        <title>The Global Catalogue of Microorganisms (GCM) 10K type strain sequencing project: providing services to taxonomists for standard genome sequencing and annotation.</title>
        <authorList>
            <consortium name="The Broad Institute Genomics Platform"/>
            <consortium name="The Broad Institute Genome Sequencing Center for Infectious Disease"/>
            <person name="Wu L."/>
            <person name="Ma J."/>
        </authorList>
    </citation>
    <scope>NUCLEOTIDE SEQUENCE [LARGE SCALE GENOMIC DNA]</scope>
    <source>
        <strain evidence="3">WYCCWR 12678</strain>
    </source>
</reference>